<feature type="domain" description="Calcineurin-like phosphoesterase" evidence="4">
    <location>
        <begin position="152"/>
        <end position="341"/>
    </location>
</feature>
<dbReference type="GO" id="GO:0046872">
    <property type="term" value="F:metal ion binding"/>
    <property type="evidence" value="ECO:0007669"/>
    <property type="project" value="UniProtKB-KW"/>
</dbReference>
<organism evidence="5 6">
    <name type="scientific">Prevotella bivia DNF00320</name>
    <dbReference type="NCBI Taxonomy" id="1401068"/>
    <lineage>
        <taxon>Bacteria</taxon>
        <taxon>Pseudomonadati</taxon>
        <taxon>Bacteroidota</taxon>
        <taxon>Bacteroidia</taxon>
        <taxon>Bacteroidales</taxon>
        <taxon>Prevotellaceae</taxon>
        <taxon>Prevotella</taxon>
    </lineage>
</organism>
<dbReference type="OrthoDB" id="9780884at2"/>
<evidence type="ECO:0000259" key="4">
    <source>
        <dbReference type="Pfam" id="PF00149"/>
    </source>
</evidence>
<dbReference type="RefSeq" id="WP_036866294.1">
    <property type="nucleotide sequence ID" value="NZ_JRNQ01000017.1"/>
</dbReference>
<comment type="caution">
    <text evidence="5">The sequence shown here is derived from an EMBL/GenBank/DDBJ whole genome shotgun (WGS) entry which is preliminary data.</text>
</comment>
<keyword evidence="1" id="KW-0479">Metal-binding</keyword>
<dbReference type="InterPro" id="IPR051158">
    <property type="entry name" value="Metallophosphoesterase_sf"/>
</dbReference>
<gene>
    <name evidence="5" type="ORF">HMPREF0647_03055</name>
</gene>
<dbReference type="EMBL" id="JRNQ01000017">
    <property type="protein sequence ID" value="KGF45316.1"/>
    <property type="molecule type" value="Genomic_DNA"/>
</dbReference>
<dbReference type="InterPro" id="IPR029052">
    <property type="entry name" value="Metallo-depent_PP-like"/>
</dbReference>
<dbReference type="GO" id="GO:0016020">
    <property type="term" value="C:membrane"/>
    <property type="evidence" value="ECO:0007669"/>
    <property type="project" value="GOC"/>
</dbReference>
<feature type="transmembrane region" description="Helical" evidence="3">
    <location>
        <begin position="107"/>
        <end position="129"/>
    </location>
</feature>
<dbReference type="GO" id="GO:0009245">
    <property type="term" value="P:lipid A biosynthetic process"/>
    <property type="evidence" value="ECO:0007669"/>
    <property type="project" value="TreeGrafter"/>
</dbReference>
<keyword evidence="2" id="KW-0378">Hydrolase</keyword>
<evidence type="ECO:0000256" key="3">
    <source>
        <dbReference type="SAM" id="Phobius"/>
    </source>
</evidence>
<keyword evidence="3" id="KW-1133">Transmembrane helix</keyword>
<accession>A0A096AFN7</accession>
<name>A0A096AFN7_9BACT</name>
<dbReference type="Pfam" id="PF00149">
    <property type="entry name" value="Metallophos"/>
    <property type="match status" value="1"/>
</dbReference>
<dbReference type="SUPFAM" id="SSF56300">
    <property type="entry name" value="Metallo-dependent phosphatases"/>
    <property type="match status" value="1"/>
</dbReference>
<feature type="transmembrane region" description="Helical" evidence="3">
    <location>
        <begin position="6"/>
        <end position="25"/>
    </location>
</feature>
<dbReference type="InterPro" id="IPR004843">
    <property type="entry name" value="Calcineurin-like_PHP"/>
</dbReference>
<dbReference type="PANTHER" id="PTHR31302:SF31">
    <property type="entry name" value="PHOSPHODIESTERASE YAEI"/>
    <property type="match status" value="1"/>
</dbReference>
<dbReference type="Gene3D" id="3.60.21.10">
    <property type="match status" value="1"/>
</dbReference>
<feature type="transmembrane region" description="Helical" evidence="3">
    <location>
        <begin position="71"/>
        <end position="95"/>
    </location>
</feature>
<evidence type="ECO:0000313" key="5">
    <source>
        <dbReference type="EMBL" id="KGF45316.1"/>
    </source>
</evidence>
<proteinExistence type="predicted"/>
<dbReference type="GO" id="GO:0008758">
    <property type="term" value="F:UDP-2,3-diacylglucosamine hydrolase activity"/>
    <property type="evidence" value="ECO:0007669"/>
    <property type="project" value="TreeGrafter"/>
</dbReference>
<dbReference type="PANTHER" id="PTHR31302">
    <property type="entry name" value="TRANSMEMBRANE PROTEIN WITH METALLOPHOSPHOESTERASE DOMAIN-RELATED"/>
    <property type="match status" value="1"/>
</dbReference>
<sequence>MIARIVIPLLILIVLSDFYIDWHFFRNRYHIKQWQRMLWWVPTTLMIIYTIGMASLPSFTPENLTWQNTYLILLGLFVFPKVIFAILSLVGNFVLRYVIHTKRNWGHYLGVLLAIVMTGTYLYGFVFGIKKVVTRHIDLTFQHLPPAFDGYKIVQISDMHIGTFDGWRKKILLKELDSIEAAKPDLICFVGDLENVRAEELKPFISLLNKRLPHVVAVRGNHDYGDYLLHASKAEKQVQIAKLQTLIEDSLHWRLLKNEHIVLRKKYMREGITTTDSIYLVGTENDPKNESILNISDYNKATKGIPHGAFSIMLQHDPSAWKRSVLPKTTTALTLSGHTHGGQMQFLGIRPTNLLGREDKGLYDQEGRYLYVTAGLGGVVPMRINMPSEITVITLHTVNSSK</sequence>
<keyword evidence="3" id="KW-0472">Membrane</keyword>
<evidence type="ECO:0000256" key="1">
    <source>
        <dbReference type="ARBA" id="ARBA00022723"/>
    </source>
</evidence>
<reference evidence="5 6" key="1">
    <citation type="submission" date="2014-07" db="EMBL/GenBank/DDBJ databases">
        <authorList>
            <person name="McCorrison J."/>
            <person name="Sanka R."/>
            <person name="Torralba M."/>
            <person name="Gillis M."/>
            <person name="Haft D.H."/>
            <person name="Methe B."/>
            <person name="Sutton G."/>
            <person name="Nelson K.E."/>
        </authorList>
    </citation>
    <scope>NUCLEOTIDE SEQUENCE [LARGE SCALE GENOMIC DNA]</scope>
    <source>
        <strain evidence="5 6">DNF00320</strain>
    </source>
</reference>
<dbReference type="AlphaFoldDB" id="A0A096AFN7"/>
<keyword evidence="3" id="KW-0812">Transmembrane</keyword>
<evidence type="ECO:0000256" key="2">
    <source>
        <dbReference type="ARBA" id="ARBA00022801"/>
    </source>
</evidence>
<evidence type="ECO:0000313" key="6">
    <source>
        <dbReference type="Proteomes" id="UP000029525"/>
    </source>
</evidence>
<protein>
    <submittedName>
        <fullName evidence="5">Serine/threonine protein phosphatase</fullName>
    </submittedName>
</protein>
<dbReference type="Proteomes" id="UP000029525">
    <property type="component" value="Unassembled WGS sequence"/>
</dbReference>
<feature type="transmembrane region" description="Helical" evidence="3">
    <location>
        <begin position="37"/>
        <end position="59"/>
    </location>
</feature>